<dbReference type="GeneID" id="77932157"/>
<dbReference type="KEGG" id="vg:77932157"/>
<dbReference type="SUPFAM" id="SSF103084">
    <property type="entry name" value="Holliday junction resolvase RusA"/>
    <property type="match status" value="1"/>
</dbReference>
<organism evidence="1 2">
    <name type="scientific">Arthrobacter phage Seahorse</name>
    <dbReference type="NCBI Taxonomy" id="2419611"/>
    <lineage>
        <taxon>Viruses</taxon>
        <taxon>Duplodnaviria</taxon>
        <taxon>Heunggongvirae</taxon>
        <taxon>Uroviricota</taxon>
        <taxon>Caudoviricetes</taxon>
        <taxon>Seamegvirus</taxon>
        <taxon>Seamegvirus seahorse</taxon>
    </lineage>
</organism>
<name>A0A3G3M530_9CAUD</name>
<sequence>MTGRMIHTFVPGTPVPQGSVDVYRGRVVSVKPPLKAWRNRIRKATLERHEGEPLDGPLTVALAFQLAPPQRPRWPLPAVKPDLDKLIRSVLDSLSTVKHKGAVVSPGVITDDARIVHITAAKAYHGTPGVMITITQTGEPAHA</sequence>
<dbReference type="Proteomes" id="UP000272407">
    <property type="component" value="Segment"/>
</dbReference>
<dbReference type="Gene3D" id="3.30.1330.70">
    <property type="entry name" value="Holliday junction resolvase RusA"/>
    <property type="match status" value="1"/>
</dbReference>
<dbReference type="RefSeq" id="YP_010656278.1">
    <property type="nucleotide sequence ID" value="NC_070836.1"/>
</dbReference>
<dbReference type="GO" id="GO:0006310">
    <property type="term" value="P:DNA recombination"/>
    <property type="evidence" value="ECO:0007669"/>
    <property type="project" value="InterPro"/>
</dbReference>
<dbReference type="InterPro" id="IPR008822">
    <property type="entry name" value="Endonuclease_RusA-like"/>
</dbReference>
<dbReference type="GO" id="GO:0006281">
    <property type="term" value="P:DNA repair"/>
    <property type="evidence" value="ECO:0007669"/>
    <property type="project" value="InterPro"/>
</dbReference>
<dbReference type="GO" id="GO:0000287">
    <property type="term" value="F:magnesium ion binding"/>
    <property type="evidence" value="ECO:0007669"/>
    <property type="project" value="InterPro"/>
</dbReference>
<dbReference type="Pfam" id="PF05866">
    <property type="entry name" value="RusA"/>
    <property type="match status" value="1"/>
</dbReference>
<keyword evidence="2" id="KW-1185">Reference proteome</keyword>
<evidence type="ECO:0000313" key="1">
    <source>
        <dbReference type="EMBL" id="AYR01592.1"/>
    </source>
</evidence>
<dbReference type="InterPro" id="IPR036614">
    <property type="entry name" value="RusA-like_sf"/>
</dbReference>
<reference evidence="1 2" key="1">
    <citation type="submission" date="2018-09" db="EMBL/GenBank/DDBJ databases">
        <authorList>
            <person name="Rimple P.A."/>
            <person name="Stoner T.H."/>
            <person name="Garlena R.A."/>
            <person name="Russell D.A."/>
            <person name="Pope W.H."/>
            <person name="Jacobs-Sera D."/>
            <person name="Hatfull G.F."/>
        </authorList>
    </citation>
    <scope>NUCLEOTIDE SEQUENCE [LARGE SCALE GENOMIC DNA]</scope>
</reference>
<gene>
    <name evidence="1" type="primary">92</name>
    <name evidence="1" type="ORF">PBI_SEAHORSE_92</name>
</gene>
<proteinExistence type="predicted"/>
<evidence type="ECO:0000313" key="2">
    <source>
        <dbReference type="Proteomes" id="UP000272407"/>
    </source>
</evidence>
<dbReference type="EMBL" id="MH910041">
    <property type="protein sequence ID" value="AYR01592.1"/>
    <property type="molecule type" value="Genomic_DNA"/>
</dbReference>
<accession>A0A3G3M530</accession>
<protein>
    <submittedName>
        <fullName evidence="1">RusA-like resolvase</fullName>
    </submittedName>
</protein>